<evidence type="ECO:0000313" key="1">
    <source>
        <dbReference type="EnsemblPlants" id="OBART06G01280.1"/>
    </source>
</evidence>
<dbReference type="Gramene" id="OBART06G01280.1">
    <property type="protein sequence ID" value="OBART06G01280.1"/>
    <property type="gene ID" value="OBART06G01280"/>
</dbReference>
<protein>
    <submittedName>
        <fullName evidence="1">Uncharacterized protein</fullName>
    </submittedName>
</protein>
<dbReference type="HOGENOM" id="CLU_2065079_0_0_1"/>
<reference evidence="1" key="1">
    <citation type="journal article" date="2009" name="Rice">
        <title>De Novo Next Generation Sequencing of Plant Genomes.</title>
        <authorList>
            <person name="Rounsley S."/>
            <person name="Marri P.R."/>
            <person name="Yu Y."/>
            <person name="He R."/>
            <person name="Sisneros N."/>
            <person name="Goicoechea J.L."/>
            <person name="Lee S.J."/>
            <person name="Angelova A."/>
            <person name="Kudrna D."/>
            <person name="Luo M."/>
            <person name="Affourtit J."/>
            <person name="Desany B."/>
            <person name="Knight J."/>
            <person name="Niazi F."/>
            <person name="Egholm M."/>
            <person name="Wing R.A."/>
        </authorList>
    </citation>
    <scope>NUCLEOTIDE SEQUENCE [LARGE SCALE GENOMIC DNA]</scope>
    <source>
        <strain evidence="1">cv. IRGC 105608</strain>
    </source>
</reference>
<keyword evidence="2" id="KW-1185">Reference proteome</keyword>
<organism evidence="1">
    <name type="scientific">Oryza barthii</name>
    <dbReference type="NCBI Taxonomy" id="65489"/>
    <lineage>
        <taxon>Eukaryota</taxon>
        <taxon>Viridiplantae</taxon>
        <taxon>Streptophyta</taxon>
        <taxon>Embryophyta</taxon>
        <taxon>Tracheophyta</taxon>
        <taxon>Spermatophyta</taxon>
        <taxon>Magnoliopsida</taxon>
        <taxon>Liliopsida</taxon>
        <taxon>Poales</taxon>
        <taxon>Poaceae</taxon>
        <taxon>BOP clade</taxon>
        <taxon>Oryzoideae</taxon>
        <taxon>Oryzeae</taxon>
        <taxon>Oryzinae</taxon>
        <taxon>Oryza</taxon>
    </lineage>
</organism>
<name>A0A0D3GC52_9ORYZ</name>
<accession>A0A0D3GC52</accession>
<dbReference type="Proteomes" id="UP000026960">
    <property type="component" value="Chromosome 6"/>
</dbReference>
<proteinExistence type="predicted"/>
<evidence type="ECO:0000313" key="2">
    <source>
        <dbReference type="Proteomes" id="UP000026960"/>
    </source>
</evidence>
<dbReference type="AlphaFoldDB" id="A0A0D3GC52"/>
<dbReference type="EnsemblPlants" id="OBART06G01280.1">
    <property type="protein sequence ID" value="OBART06G01280.1"/>
    <property type="gene ID" value="OBART06G01280"/>
</dbReference>
<sequence>MTLLRPRRSPFLDAAVSVCPPSTPPSVLHPSEIPRPVRACFPCPALPAPPANDADADDGMEQPHAAAAYYYGHKLHATAGIPFSWICRCHRLVLPAEYRVWLQGSSKSNEELPQKPGKD</sequence>
<dbReference type="PaxDb" id="65489-OBART06G01280.1"/>
<reference evidence="1" key="2">
    <citation type="submission" date="2015-03" db="UniProtKB">
        <authorList>
            <consortium name="EnsemblPlants"/>
        </authorList>
    </citation>
    <scope>IDENTIFICATION</scope>
</reference>